<dbReference type="OrthoDB" id="1398489at2"/>
<sequence length="492" mass="56271">MSNKERIISTFLKTKEVSPLVAAFAAGLYPLFFYYSNNYTLIGAWEHMTVFFTLFIVTPVIAFIIASRVIKMQVFKKIAHFVLPFLNLFFFFNFVKLAVYPGTQWLIIIGIFTVSAVISFFFSGYFKKWVVIQLVLAIIGFITLVPKIITQLNYSTEWQKQPDDITEAIFKSTPNIYLIQPDGYVNFSELKKGEYGFDNSAFEGFLKQQHFKSYANFRSNYAATLATNSSLFAMKHHYYNEGASFSETLGAREVIMTDNALLTILKNNGYKTSFFSEHPYFLLSRPTLGYDKSNFTAKDVSSITTGMTVKRDVLADFENNFAIEDSPVFTFIQVFNPKHITRTNADTKGVAGEKAIYLDGIKTANDKLARLITLITKKDPNALIVIMADHGGFVGFEHTGQAYKKTEHIDLKRSIFSAILTVKWPYDKEELYSKHLKSPVNLFRILTAYLSEEPRFLENLQDDGSYLILNDNEFKGVYKYFDDDGESTFKKQ</sequence>
<gene>
    <name evidence="3" type="ORF">ULMA_20480</name>
</gene>
<organism evidence="3 4">
    <name type="scientific">Patiriisocius marinus</name>
    <dbReference type="NCBI Taxonomy" id="1397112"/>
    <lineage>
        <taxon>Bacteria</taxon>
        <taxon>Pseudomonadati</taxon>
        <taxon>Bacteroidota</taxon>
        <taxon>Flavobacteriia</taxon>
        <taxon>Flavobacteriales</taxon>
        <taxon>Flavobacteriaceae</taxon>
        <taxon>Patiriisocius</taxon>
    </lineage>
</organism>
<dbReference type="InterPro" id="IPR017850">
    <property type="entry name" value="Alkaline_phosphatase_core_sf"/>
</dbReference>
<dbReference type="EMBL" id="BKCG01000005">
    <property type="protein sequence ID" value="GER59940.1"/>
    <property type="molecule type" value="Genomic_DNA"/>
</dbReference>
<keyword evidence="1" id="KW-0472">Membrane</keyword>
<feature type="transmembrane region" description="Helical" evidence="1">
    <location>
        <begin position="105"/>
        <end position="122"/>
    </location>
</feature>
<evidence type="ECO:0000313" key="3">
    <source>
        <dbReference type="EMBL" id="GER59940.1"/>
    </source>
</evidence>
<keyword evidence="4" id="KW-1185">Reference proteome</keyword>
<proteinExistence type="predicted"/>
<feature type="transmembrane region" description="Helical" evidence="1">
    <location>
        <begin position="20"/>
        <end position="36"/>
    </location>
</feature>
<dbReference type="AlphaFoldDB" id="A0A5J4J240"/>
<feature type="transmembrane region" description="Helical" evidence="1">
    <location>
        <begin position="78"/>
        <end position="99"/>
    </location>
</feature>
<accession>A0A5J4J240</accession>
<dbReference type="SUPFAM" id="SSF53649">
    <property type="entry name" value="Alkaline phosphatase-like"/>
    <property type="match status" value="1"/>
</dbReference>
<keyword evidence="1" id="KW-1133">Transmembrane helix</keyword>
<feature type="transmembrane region" description="Helical" evidence="1">
    <location>
        <begin position="129"/>
        <end position="149"/>
    </location>
</feature>
<name>A0A5J4J240_9FLAO</name>
<feature type="domain" description="Sulfatase N-terminal" evidence="2">
    <location>
        <begin position="215"/>
        <end position="402"/>
    </location>
</feature>
<reference evidence="3 4" key="1">
    <citation type="submission" date="2019-08" db="EMBL/GenBank/DDBJ databases">
        <title>Draft genome sequence of Ulvibacter marinus type strain NBRC 109484.</title>
        <authorList>
            <person name="Kawano K."/>
            <person name="Ushijima N."/>
            <person name="Kihara M."/>
            <person name="Itoh H."/>
        </authorList>
    </citation>
    <scope>NUCLEOTIDE SEQUENCE [LARGE SCALE GENOMIC DNA]</scope>
    <source>
        <strain evidence="3 4">NBRC 109484</strain>
    </source>
</reference>
<feature type="transmembrane region" description="Helical" evidence="1">
    <location>
        <begin position="48"/>
        <end position="66"/>
    </location>
</feature>
<dbReference type="InterPro" id="IPR000917">
    <property type="entry name" value="Sulfatase_N"/>
</dbReference>
<dbReference type="Gene3D" id="3.40.720.10">
    <property type="entry name" value="Alkaline Phosphatase, subunit A"/>
    <property type="match status" value="1"/>
</dbReference>
<protein>
    <recommendedName>
        <fullName evidence="2">Sulfatase N-terminal domain-containing protein</fullName>
    </recommendedName>
</protein>
<evidence type="ECO:0000259" key="2">
    <source>
        <dbReference type="Pfam" id="PF00884"/>
    </source>
</evidence>
<evidence type="ECO:0000256" key="1">
    <source>
        <dbReference type="SAM" id="Phobius"/>
    </source>
</evidence>
<dbReference type="Pfam" id="PF00884">
    <property type="entry name" value="Sulfatase"/>
    <property type="match status" value="1"/>
</dbReference>
<dbReference type="RefSeq" id="WP_151674403.1">
    <property type="nucleotide sequence ID" value="NZ_BKCG01000005.1"/>
</dbReference>
<evidence type="ECO:0000313" key="4">
    <source>
        <dbReference type="Proteomes" id="UP000326509"/>
    </source>
</evidence>
<keyword evidence="1" id="KW-0812">Transmembrane</keyword>
<dbReference type="Proteomes" id="UP000326509">
    <property type="component" value="Unassembled WGS sequence"/>
</dbReference>
<comment type="caution">
    <text evidence="3">The sequence shown here is derived from an EMBL/GenBank/DDBJ whole genome shotgun (WGS) entry which is preliminary data.</text>
</comment>